<dbReference type="AlphaFoldDB" id="E7RY22"/>
<feature type="region of interest" description="Disordered" evidence="2">
    <location>
        <begin position="327"/>
        <end position="379"/>
    </location>
</feature>
<feature type="binding site" evidence="1">
    <location>
        <begin position="196"/>
        <end position="197"/>
    </location>
    <ligand>
        <name>S-adenosyl-L-methionine</name>
        <dbReference type="ChEBI" id="CHEBI:59789"/>
    </ligand>
</feature>
<keyword evidence="4" id="KW-1185">Reference proteome</keyword>
<dbReference type="Proteomes" id="UP000011021">
    <property type="component" value="Unassembled WGS sequence"/>
</dbReference>
<gene>
    <name evidence="1" type="primary">rlmJ</name>
    <name evidence="3" type="ORF">HMPREF0551_1593</name>
</gene>
<dbReference type="InterPro" id="IPR029063">
    <property type="entry name" value="SAM-dependent_MTases_sf"/>
</dbReference>
<dbReference type="GO" id="GO:0005829">
    <property type="term" value="C:cytosol"/>
    <property type="evidence" value="ECO:0007669"/>
    <property type="project" value="TreeGrafter"/>
</dbReference>
<comment type="caution">
    <text evidence="3">The sequence shown here is derived from an EMBL/GenBank/DDBJ whole genome shotgun (WGS) entry which is preliminary data.</text>
</comment>
<comment type="subunit">
    <text evidence="1">Monomer.</text>
</comment>
<feature type="compositionally biased region" description="Basic and acidic residues" evidence="2">
    <location>
        <begin position="355"/>
        <end position="379"/>
    </location>
</feature>
<sequence>MFSYRHAFHVGNHADVLKHAILVAILRHLALKDKSFWVFDTHAGAGRYRLDAAQTRKNAEYRSGIEALWQARKLPALLADYRDEVARFDAEQEEATRERAAQRRASAGTGRHDEAAGDAVAAETAEGGASRPATRRAAQPTGRLPRWYPGSPWLALQLMRPQDRLRCFEAHPTEIRVLHDNLEAAHRRQVQVFGEDGFAGLKALLPPVSRRGLVVIDPSYEDKRDYAKARRTLMEALERFATGTMMLWYPLVRRRELMLLLDQLPGLPGVTDWLDVRLQVGAPPEDGYGLYGSGVFVINPPYTLAAELKEAMPVLWQLLGQDAQSGWWMETSGQGGRDRAPQARPSQARPSEGQSPRERSGRGRPERDRQDRARPARRR</sequence>
<keyword evidence="1" id="KW-0808">Transferase</keyword>
<keyword evidence="1" id="KW-0698">rRNA processing</keyword>
<dbReference type="HAMAP" id="MF_00934">
    <property type="entry name" value="23SrRNA_methyltr_J"/>
    <property type="match status" value="1"/>
</dbReference>
<dbReference type="PANTHER" id="PTHR37426">
    <property type="entry name" value="RIBOSOMAL RNA LARGE SUBUNIT METHYLTRANSFERASE J"/>
    <property type="match status" value="1"/>
</dbReference>
<feature type="binding site" evidence="1">
    <location>
        <position position="151"/>
    </location>
    <ligand>
        <name>S-adenosyl-L-methionine</name>
        <dbReference type="ChEBI" id="CHEBI:59789"/>
    </ligand>
</feature>
<dbReference type="eggNOG" id="COG2961">
    <property type="taxonomic scope" value="Bacteria"/>
</dbReference>
<dbReference type="InterPro" id="IPR007473">
    <property type="entry name" value="RlmJ"/>
</dbReference>
<keyword evidence="1" id="KW-0949">S-adenosyl-L-methionine</keyword>
<comment type="similarity">
    <text evidence="1">Belongs to the RlmJ family.</text>
</comment>
<dbReference type="SUPFAM" id="SSF53335">
    <property type="entry name" value="S-adenosyl-L-methionine-dependent methyltransferases"/>
    <property type="match status" value="2"/>
</dbReference>
<evidence type="ECO:0000256" key="1">
    <source>
        <dbReference type="HAMAP-Rule" id="MF_00934"/>
    </source>
</evidence>
<dbReference type="Gene3D" id="3.40.50.150">
    <property type="entry name" value="Vaccinia Virus protein VP39"/>
    <property type="match status" value="1"/>
</dbReference>
<comment type="function">
    <text evidence="1">Specifically methylates the adenine in position 2030 of 23S rRNA.</text>
</comment>
<dbReference type="GO" id="GO:0070475">
    <property type="term" value="P:rRNA base methylation"/>
    <property type="evidence" value="ECO:0007669"/>
    <property type="project" value="UniProtKB-UniRule"/>
</dbReference>
<protein>
    <recommendedName>
        <fullName evidence="1">Ribosomal RNA large subunit methyltransferase J</fullName>
        <ecNumber evidence="1">2.1.1.266</ecNumber>
    </recommendedName>
    <alternativeName>
        <fullName evidence="1">23S rRNA (adenine(2030)-N6)-methyltransferase</fullName>
    </alternativeName>
    <alternativeName>
        <fullName evidence="1">23S rRNA m6A2030 methyltransferase</fullName>
    </alternativeName>
</protein>
<evidence type="ECO:0000313" key="4">
    <source>
        <dbReference type="Proteomes" id="UP000011021"/>
    </source>
</evidence>
<reference evidence="3 4" key="1">
    <citation type="submission" date="2010-12" db="EMBL/GenBank/DDBJ databases">
        <authorList>
            <person name="Muzny D."/>
            <person name="Qin X."/>
            <person name="Deng J."/>
            <person name="Jiang H."/>
            <person name="Liu Y."/>
            <person name="Qu J."/>
            <person name="Song X.-Z."/>
            <person name="Zhang L."/>
            <person name="Thornton R."/>
            <person name="Coyle M."/>
            <person name="Francisco L."/>
            <person name="Jackson L."/>
            <person name="Javaid M."/>
            <person name="Korchina V."/>
            <person name="Kovar C."/>
            <person name="Mata R."/>
            <person name="Mathew T."/>
            <person name="Ngo R."/>
            <person name="Nguyen L."/>
            <person name="Nguyen N."/>
            <person name="Okwuonu G."/>
            <person name="Ongeri F."/>
            <person name="Pham C."/>
            <person name="Simmons D."/>
            <person name="Wilczek-Boney K."/>
            <person name="Hale W."/>
            <person name="Jakkamsetti A."/>
            <person name="Pham P."/>
            <person name="Ruth R."/>
            <person name="San Lucas F."/>
            <person name="Warren J."/>
            <person name="Zhang J."/>
            <person name="Zhao Z."/>
            <person name="Zhou C."/>
            <person name="Zhu D."/>
            <person name="Lee S."/>
            <person name="Bess C."/>
            <person name="Blankenburg K."/>
            <person name="Forbes L."/>
            <person name="Fu Q."/>
            <person name="Gubbala S."/>
            <person name="Hirani K."/>
            <person name="Jayaseelan J.C."/>
            <person name="Lara F."/>
            <person name="Munidasa M."/>
            <person name="Palculict T."/>
            <person name="Patil S."/>
            <person name="Pu L.-L."/>
            <person name="Saada N."/>
            <person name="Tang L."/>
            <person name="Weissenberger G."/>
            <person name="Zhu Y."/>
            <person name="Hemphill L."/>
            <person name="Shang Y."/>
            <person name="Youmans B."/>
            <person name="Ayvaz T."/>
            <person name="Ross M."/>
            <person name="Santibanez J."/>
            <person name="Aqrawi P."/>
            <person name="Gross S."/>
            <person name="Joshi V."/>
            <person name="Fowler G."/>
            <person name="Nazareth L."/>
            <person name="Reid J."/>
            <person name="Worley K."/>
            <person name="Petrosino J."/>
            <person name="Highlander S."/>
            <person name="Gibbs R."/>
        </authorList>
    </citation>
    <scope>NUCLEOTIDE SEQUENCE [LARGE SCALE GENOMIC DNA]</scope>
    <source>
        <strain evidence="3 4">ATCC 51599</strain>
    </source>
</reference>
<feature type="compositionally biased region" description="Low complexity" evidence="2">
    <location>
        <begin position="117"/>
        <end position="129"/>
    </location>
</feature>
<feature type="active site" description="Proton acceptor" evidence="1">
    <location>
        <position position="217"/>
    </location>
</feature>
<proteinExistence type="inferred from homology"/>
<organism evidence="3 4">
    <name type="scientific">Lautropia mirabilis ATCC 51599</name>
    <dbReference type="NCBI Taxonomy" id="887898"/>
    <lineage>
        <taxon>Bacteria</taxon>
        <taxon>Pseudomonadati</taxon>
        <taxon>Pseudomonadota</taxon>
        <taxon>Betaproteobacteria</taxon>
        <taxon>Burkholderiales</taxon>
        <taxon>Burkholderiaceae</taxon>
        <taxon>Lautropia</taxon>
    </lineage>
</organism>
<keyword evidence="1" id="KW-0694">RNA-binding</keyword>
<dbReference type="EMBL" id="AEQP01000010">
    <property type="protein sequence ID" value="EFV94846.1"/>
    <property type="molecule type" value="Genomic_DNA"/>
</dbReference>
<feature type="binding site" evidence="1">
    <location>
        <position position="42"/>
    </location>
    <ligand>
        <name>S-adenosyl-L-methionine</name>
        <dbReference type="ChEBI" id="CHEBI:59789"/>
    </ligand>
</feature>
<keyword evidence="1" id="KW-0489">Methyltransferase</keyword>
<dbReference type="GO" id="GO:0036307">
    <property type="term" value="F:23S rRNA (adenine(2030)-N(6))-methyltransferase activity"/>
    <property type="evidence" value="ECO:0007669"/>
    <property type="project" value="UniProtKB-UniRule"/>
</dbReference>
<feature type="binding site" evidence="1">
    <location>
        <position position="19"/>
    </location>
    <ligand>
        <name>S-adenosyl-L-methionine</name>
        <dbReference type="ChEBI" id="CHEBI:59789"/>
    </ligand>
</feature>
<feature type="compositionally biased region" description="Basic and acidic residues" evidence="2">
    <location>
        <begin position="91"/>
        <end position="101"/>
    </location>
</feature>
<dbReference type="RefSeq" id="WP_005673896.1">
    <property type="nucleotide sequence ID" value="NZ_CP146288.1"/>
</dbReference>
<feature type="region of interest" description="Disordered" evidence="2">
    <location>
        <begin position="91"/>
        <end position="144"/>
    </location>
</feature>
<evidence type="ECO:0000313" key="3">
    <source>
        <dbReference type="EMBL" id="EFV94846.1"/>
    </source>
</evidence>
<comment type="catalytic activity">
    <reaction evidence="1">
        <text>adenosine(2030) in 23S rRNA + S-adenosyl-L-methionine = N(6)-methyladenosine(2030) in 23S rRNA + S-adenosyl-L-homocysteine + H(+)</text>
        <dbReference type="Rhea" id="RHEA:43736"/>
        <dbReference type="Rhea" id="RHEA-COMP:10668"/>
        <dbReference type="Rhea" id="RHEA-COMP:10669"/>
        <dbReference type="ChEBI" id="CHEBI:15378"/>
        <dbReference type="ChEBI" id="CHEBI:57856"/>
        <dbReference type="ChEBI" id="CHEBI:59789"/>
        <dbReference type="ChEBI" id="CHEBI:74411"/>
        <dbReference type="ChEBI" id="CHEBI:74449"/>
        <dbReference type="EC" id="2.1.1.266"/>
    </reaction>
</comment>
<dbReference type="PANTHER" id="PTHR37426:SF1">
    <property type="entry name" value="RIBOSOMAL RNA LARGE SUBUNIT METHYLTRANSFERASE J"/>
    <property type="match status" value="1"/>
</dbReference>
<dbReference type="EC" id="2.1.1.266" evidence="1"/>
<name>E7RY22_9BURK</name>
<dbReference type="HOGENOM" id="CLU_061769_1_0_4"/>
<feature type="site" description="Interaction with substrate rRNA" evidence="1">
    <location>
        <position position="4"/>
    </location>
</feature>
<evidence type="ECO:0000256" key="2">
    <source>
        <dbReference type="SAM" id="MobiDB-lite"/>
    </source>
</evidence>
<dbReference type="GO" id="GO:0003723">
    <property type="term" value="F:RNA binding"/>
    <property type="evidence" value="ECO:0007669"/>
    <property type="project" value="UniProtKB-UniRule"/>
</dbReference>
<dbReference type="Pfam" id="PF04378">
    <property type="entry name" value="RsmJ"/>
    <property type="match status" value="2"/>
</dbReference>
<accession>E7RY22</accession>
<feature type="binding site" evidence="1">
    <location>
        <position position="217"/>
    </location>
    <ligand>
        <name>S-adenosyl-L-methionine</name>
        <dbReference type="ChEBI" id="CHEBI:59789"/>
    </ligand>
</feature>
<feature type="binding site" evidence="1">
    <location>
        <position position="169"/>
    </location>
    <ligand>
        <name>S-adenosyl-L-methionine</name>
        <dbReference type="ChEBI" id="CHEBI:59789"/>
    </ligand>
</feature>